<evidence type="ECO:0000313" key="3">
    <source>
        <dbReference type="Proteomes" id="UP000316416"/>
    </source>
</evidence>
<evidence type="ECO:0000313" key="2">
    <source>
        <dbReference type="EMBL" id="QPG59417.1"/>
    </source>
</evidence>
<dbReference type="RefSeq" id="WP_142871493.1">
    <property type="nucleotide sequence ID" value="NZ_CP045503.2"/>
</dbReference>
<name>A0ABX6V9R4_9GAMM</name>
<dbReference type="Proteomes" id="UP000316416">
    <property type="component" value="Chromosome"/>
</dbReference>
<reference evidence="2" key="1">
    <citation type="submission" date="2021-07" db="EMBL/GenBank/DDBJ databases">
        <title>Shewanella sp. YLB-07 whole genome sequence.</title>
        <authorList>
            <person name="Yu L."/>
        </authorList>
    </citation>
    <scope>NUCLEOTIDE SEQUENCE</scope>
    <source>
        <strain evidence="2">YLB-08</strain>
    </source>
</reference>
<proteinExistence type="predicted"/>
<organism evidence="2 3">
    <name type="scientific">Shewanella eurypsychrophilus</name>
    <dbReference type="NCBI Taxonomy" id="2593656"/>
    <lineage>
        <taxon>Bacteria</taxon>
        <taxon>Pseudomonadati</taxon>
        <taxon>Pseudomonadota</taxon>
        <taxon>Gammaproteobacteria</taxon>
        <taxon>Alteromonadales</taxon>
        <taxon>Shewanellaceae</taxon>
        <taxon>Shewanella</taxon>
    </lineage>
</organism>
<keyword evidence="3" id="KW-1185">Reference proteome</keyword>
<keyword evidence="1" id="KW-0732">Signal</keyword>
<accession>A0ABX6V9R4</accession>
<feature type="chain" id="PRO_5045304534" evidence="1">
    <location>
        <begin position="20"/>
        <end position="173"/>
    </location>
</feature>
<feature type="signal peptide" evidence="1">
    <location>
        <begin position="1"/>
        <end position="19"/>
    </location>
</feature>
<evidence type="ECO:0000256" key="1">
    <source>
        <dbReference type="SAM" id="SignalP"/>
    </source>
</evidence>
<sequence>MKNFMTMMAAVTFTFVANAAVASSTSNDGSYITVGIAPLCTAEGQITLSFTNVSGQHLLVDPHYMDKSKFDPIYAGLSLYTDPEGQAINLKYKAKPNYEQYDWYVLKVGETVEHIVDFRGYATTTIDETLHYAPLFSGNNINLITTNKGKEIRLFMHTDDESDFDIFGPECWK</sequence>
<protein>
    <submittedName>
        <fullName evidence="2">Uncharacterized protein</fullName>
    </submittedName>
</protein>
<gene>
    <name evidence="2" type="ORF">FM038_020020</name>
</gene>
<dbReference type="EMBL" id="CP045503">
    <property type="protein sequence ID" value="QPG59417.1"/>
    <property type="molecule type" value="Genomic_DNA"/>
</dbReference>